<accession>A0A5D2M9X6</accession>
<dbReference type="InterPro" id="IPR044646">
    <property type="entry name" value="EMB1417-like"/>
</dbReference>
<dbReference type="PANTHER" id="PTHR46782">
    <property type="entry name" value="OS01G0757700 PROTEIN"/>
    <property type="match status" value="1"/>
</dbReference>
<keyword evidence="2" id="KW-1185">Reference proteome</keyword>
<gene>
    <name evidence="1" type="ORF">ES332_D01G171500v1</name>
</gene>
<dbReference type="Proteomes" id="UP000322667">
    <property type="component" value="Chromosome D01"/>
</dbReference>
<reference evidence="1 2" key="1">
    <citation type="submission" date="2019-07" db="EMBL/GenBank/DDBJ databases">
        <title>WGS assembly of Gossypium tomentosum.</title>
        <authorList>
            <person name="Chen Z.J."/>
            <person name="Sreedasyam A."/>
            <person name="Ando A."/>
            <person name="Song Q."/>
            <person name="De L."/>
            <person name="Hulse-Kemp A."/>
            <person name="Ding M."/>
            <person name="Ye W."/>
            <person name="Kirkbride R."/>
            <person name="Jenkins J."/>
            <person name="Plott C."/>
            <person name="Lovell J."/>
            <person name="Lin Y.-M."/>
            <person name="Vaughn R."/>
            <person name="Liu B."/>
            <person name="Li W."/>
            <person name="Simpson S."/>
            <person name="Scheffler B."/>
            <person name="Saski C."/>
            <person name="Grover C."/>
            <person name="Hu G."/>
            <person name="Conover J."/>
            <person name="Carlson J."/>
            <person name="Shu S."/>
            <person name="Boston L."/>
            <person name="Williams M."/>
            <person name="Peterson D."/>
            <person name="Mcgee K."/>
            <person name="Jones D."/>
            <person name="Wendel J."/>
            <person name="Stelly D."/>
            <person name="Grimwood J."/>
            <person name="Schmutz J."/>
        </authorList>
    </citation>
    <scope>NUCLEOTIDE SEQUENCE [LARGE SCALE GENOMIC DNA]</scope>
    <source>
        <strain evidence="1">7179.01</strain>
    </source>
</reference>
<dbReference type="PANTHER" id="PTHR46782:SF2">
    <property type="entry name" value="OS07G0545900 PROTEIN"/>
    <property type="match status" value="1"/>
</dbReference>
<protein>
    <submittedName>
        <fullName evidence="1">Uncharacterized protein</fullName>
    </submittedName>
</protein>
<organism evidence="1 2">
    <name type="scientific">Gossypium tomentosum</name>
    <name type="common">Hawaiian cotton</name>
    <name type="synonym">Gossypium sandvicense</name>
    <dbReference type="NCBI Taxonomy" id="34277"/>
    <lineage>
        <taxon>Eukaryota</taxon>
        <taxon>Viridiplantae</taxon>
        <taxon>Streptophyta</taxon>
        <taxon>Embryophyta</taxon>
        <taxon>Tracheophyta</taxon>
        <taxon>Spermatophyta</taxon>
        <taxon>Magnoliopsida</taxon>
        <taxon>eudicotyledons</taxon>
        <taxon>Gunneridae</taxon>
        <taxon>Pentapetalae</taxon>
        <taxon>rosids</taxon>
        <taxon>malvids</taxon>
        <taxon>Malvales</taxon>
        <taxon>Malvaceae</taxon>
        <taxon>Malvoideae</taxon>
        <taxon>Gossypium</taxon>
    </lineage>
</organism>
<evidence type="ECO:0000313" key="1">
    <source>
        <dbReference type="EMBL" id="TYH88197.1"/>
    </source>
</evidence>
<sequence>MDNRVDEAGSLWNMVLHTHRRSISKRLFSRIIYLFDHYSTLDKKIEVFADMEELCVIQDENIVKKVACAFQELDQEDK</sequence>
<proteinExistence type="predicted"/>
<dbReference type="AlphaFoldDB" id="A0A5D2M9X6"/>
<evidence type="ECO:0000313" key="2">
    <source>
        <dbReference type="Proteomes" id="UP000322667"/>
    </source>
</evidence>
<name>A0A5D2M9X6_GOSTO</name>
<dbReference type="EMBL" id="CM017623">
    <property type="protein sequence ID" value="TYH88197.1"/>
    <property type="molecule type" value="Genomic_DNA"/>
</dbReference>